<dbReference type="InterPro" id="IPR003609">
    <property type="entry name" value="Pan_app"/>
</dbReference>
<name>A0A4U0X3L6_9PEZI</name>
<dbReference type="OrthoDB" id="160645at2759"/>
<organism evidence="3 4">
    <name type="scientific">Cryomyces minteri</name>
    <dbReference type="NCBI Taxonomy" id="331657"/>
    <lineage>
        <taxon>Eukaryota</taxon>
        <taxon>Fungi</taxon>
        <taxon>Dikarya</taxon>
        <taxon>Ascomycota</taxon>
        <taxon>Pezizomycotina</taxon>
        <taxon>Dothideomycetes</taxon>
        <taxon>Dothideomycetes incertae sedis</taxon>
        <taxon>Cryomyces</taxon>
    </lineage>
</organism>
<dbReference type="STRING" id="331657.A0A4U0X3L6"/>
<feature type="chain" id="PRO_5020896935" description="WSC domain-containing protein" evidence="1">
    <location>
        <begin position="19"/>
        <end position="884"/>
    </location>
</feature>
<evidence type="ECO:0000313" key="3">
    <source>
        <dbReference type="EMBL" id="TKA68955.1"/>
    </source>
</evidence>
<dbReference type="Proteomes" id="UP000308768">
    <property type="component" value="Unassembled WGS sequence"/>
</dbReference>
<feature type="domain" description="WSC" evidence="2">
    <location>
        <begin position="34"/>
        <end position="162"/>
    </location>
</feature>
<evidence type="ECO:0000259" key="2">
    <source>
        <dbReference type="PROSITE" id="PS51212"/>
    </source>
</evidence>
<dbReference type="AlphaFoldDB" id="A0A4U0X3L6"/>
<keyword evidence="4" id="KW-1185">Reference proteome</keyword>
<keyword evidence="1" id="KW-0732">Signal</keyword>
<dbReference type="Pfam" id="PF14295">
    <property type="entry name" value="PAN_4"/>
    <property type="match status" value="3"/>
</dbReference>
<evidence type="ECO:0000256" key="1">
    <source>
        <dbReference type="SAM" id="SignalP"/>
    </source>
</evidence>
<dbReference type="EMBL" id="NAJN01000770">
    <property type="protein sequence ID" value="TKA68955.1"/>
    <property type="molecule type" value="Genomic_DNA"/>
</dbReference>
<dbReference type="Gene3D" id="3.50.4.10">
    <property type="entry name" value="Hepatocyte Growth Factor"/>
    <property type="match status" value="1"/>
</dbReference>
<dbReference type="PROSITE" id="PS51212">
    <property type="entry name" value="WSC"/>
    <property type="match status" value="2"/>
</dbReference>
<reference evidence="3 4" key="1">
    <citation type="submission" date="2017-03" db="EMBL/GenBank/DDBJ databases">
        <title>Genomes of endolithic fungi from Antarctica.</title>
        <authorList>
            <person name="Coleine C."/>
            <person name="Masonjones S."/>
            <person name="Stajich J.E."/>
        </authorList>
    </citation>
    <scope>NUCLEOTIDE SEQUENCE [LARGE SCALE GENOMIC DNA]</scope>
    <source>
        <strain evidence="3 4">CCFEE 5187</strain>
    </source>
</reference>
<protein>
    <recommendedName>
        <fullName evidence="2">WSC domain-containing protein</fullName>
    </recommendedName>
</protein>
<gene>
    <name evidence="3" type="ORF">B0A49_04661</name>
</gene>
<dbReference type="InterPro" id="IPR002889">
    <property type="entry name" value="WSC_carb-bd"/>
</dbReference>
<sequence>MYSYSVFVAIALAAVVKAQGSLGNAQTSCNSSQSWIYEGCYAETTPQGGYSWQLLPNSVPYGYPGYTNSLNMTLDLCLTGCRGHGFKYILLDGDPVAGQSCWCSTGTVAANDTLTADSVASNNQSLSTCHISPASSNGCTGNRNEWCGSTTGSDLWLDPSFSNISTASNAANYAYVGCYHNNNPGISYITATTSTSAQCLSYCGGLGWAYSFFLHPDGVASNCGCGSEILSNFQTTESDCSVACNSTLSTTTYCGGTTTNIVANVYINTQLQGCFRVNIPGTTSGSTYTGTIAAYATTTTTTTTTSSSAPSAVPTIVYPNNITCPASNGSTYVDSTGKGYTVYCNVDSMHSGFNPAFSQTFGQCATLCDATCQCLGFTWAGNSAGTGTGTCYFKRGYVGNITSQATDVMAIRTEATACYPTSASALCSTTPLFYTACYTTATTTTTTTTAVATSSAAATVVASSTAAAASVAVASSSAAAVTTASTPASSSAAAVVASSSAAVIATTSTPASSSAAATSAAPSAACPASNGTVFTDASGYNYTIRCSSDTSVGASSNAAVTGDFNSCFSLCDADTLCTAFVFYGAANGLGPGNCYLKRGSNAGTVISSDSAHVAALRVVAVSSTTTSAAAASTVTPTLSCPAANGILYTDPSGYNYSIGCGNDTTMGASSQTTVTTDFNSCFALCDSDSLCTAWVFSGAANGTGPGSCYIKHGVNAYTASDNLHVAALRVAAGAFLTTTTTTTAATSSSAAAVGSSTASSSAAVVGSSTTSSSAAAVGSSTASSSAAAVGSSTASSSAAVVGSSTASSSAAAVGSSTASSSAVAVGSSTASSSAAAVAVSATNSSTVAVVASPASGSASVNYVTVTSTEQLSLPLQSQHSRLQL</sequence>
<feature type="domain" description="WSC" evidence="2">
    <location>
        <begin position="172"/>
        <end position="269"/>
    </location>
</feature>
<feature type="signal peptide" evidence="1">
    <location>
        <begin position="1"/>
        <end position="18"/>
    </location>
</feature>
<accession>A0A4U0X3L6</accession>
<comment type="caution">
    <text evidence="3">The sequence shown here is derived from an EMBL/GenBank/DDBJ whole genome shotgun (WGS) entry which is preliminary data.</text>
</comment>
<proteinExistence type="predicted"/>
<evidence type="ECO:0000313" key="4">
    <source>
        <dbReference type="Proteomes" id="UP000308768"/>
    </source>
</evidence>